<feature type="transmembrane region" description="Helical" evidence="6">
    <location>
        <begin position="83"/>
        <end position="104"/>
    </location>
</feature>
<dbReference type="AlphaFoldDB" id="U3P5H7"/>
<dbReference type="HOGENOM" id="CLU_039164_0_0_11"/>
<evidence type="ECO:0000256" key="4">
    <source>
        <dbReference type="ARBA" id="ARBA00022989"/>
    </source>
</evidence>
<dbReference type="GO" id="GO:0005886">
    <property type="term" value="C:plasma membrane"/>
    <property type="evidence" value="ECO:0007669"/>
    <property type="project" value="UniProtKB-SubCell"/>
</dbReference>
<dbReference type="OrthoDB" id="4771963at2"/>
<feature type="transmembrane region" description="Helical" evidence="6">
    <location>
        <begin position="248"/>
        <end position="273"/>
    </location>
</feature>
<name>U3P5H7_LEIXC</name>
<sequence length="421" mass="43375">MSESGERRSPGFLLILVATALVGVAGYVITWLVPRAIGVGPYASFAVFWSALFLAIAALSGIQQETTRATIPRVPGRRAPRSALFATGAALTSAAAIAATSPLWASAVFGARGALLWPLVTGCVSYVFLAVLAGTLYAASHWRLIFALMTIEGVGRLLSVGLTLVFSHDPVLLAWAACAPIPVAVLIVGLLSRTVLGDRFQLDAGYRTLAWNSARTVAAAAAMGVLVSGFPLLLTVTSPHASSTALGLLLLVSTLTRSPLIVVAMALQSYLIVFFRQSPNPRRALSALLGLTLAAGGVLGLLGLLLGEPVFSLLFPGQPVPPAWLIAVLVATSALVSAICISAPAVLVQGSHTVFTAGWITAAGATALALLLPGGLFERASLAVAIGPAAGLAVHLIYLFGRRAPLSRDFQGESGAHTVRP</sequence>
<dbReference type="InterPro" id="IPR050833">
    <property type="entry name" value="Poly_Biosynth_Transport"/>
</dbReference>
<feature type="transmembrane region" description="Helical" evidence="6">
    <location>
        <begin position="144"/>
        <end position="166"/>
    </location>
</feature>
<evidence type="ECO:0000256" key="3">
    <source>
        <dbReference type="ARBA" id="ARBA00022692"/>
    </source>
</evidence>
<feature type="transmembrane region" description="Helical" evidence="6">
    <location>
        <begin position="172"/>
        <end position="196"/>
    </location>
</feature>
<feature type="transmembrane region" description="Helical" evidence="6">
    <location>
        <begin position="285"/>
        <end position="304"/>
    </location>
</feature>
<gene>
    <name evidence="7" type="ORF">O159_05240</name>
</gene>
<keyword evidence="2" id="KW-1003">Cell membrane</keyword>
<feature type="transmembrane region" description="Helical" evidence="6">
    <location>
        <begin position="324"/>
        <end position="347"/>
    </location>
</feature>
<dbReference type="PANTHER" id="PTHR30250:SF11">
    <property type="entry name" value="O-ANTIGEN TRANSPORTER-RELATED"/>
    <property type="match status" value="1"/>
</dbReference>
<feature type="transmembrane region" description="Helical" evidence="6">
    <location>
        <begin position="116"/>
        <end position="137"/>
    </location>
</feature>
<feature type="transmembrane region" description="Helical" evidence="6">
    <location>
        <begin position="354"/>
        <end position="376"/>
    </location>
</feature>
<evidence type="ECO:0000256" key="1">
    <source>
        <dbReference type="ARBA" id="ARBA00004651"/>
    </source>
</evidence>
<keyword evidence="5 6" id="KW-0472">Membrane</keyword>
<feature type="transmembrane region" description="Helical" evidence="6">
    <location>
        <begin position="217"/>
        <end position="236"/>
    </location>
</feature>
<dbReference type="PANTHER" id="PTHR30250">
    <property type="entry name" value="PST FAMILY PREDICTED COLANIC ACID TRANSPORTER"/>
    <property type="match status" value="1"/>
</dbReference>
<keyword evidence="3 6" id="KW-0812">Transmembrane</keyword>
<accession>U3P5H7</accession>
<feature type="transmembrane region" description="Helical" evidence="6">
    <location>
        <begin position="12"/>
        <end position="33"/>
    </location>
</feature>
<organism evidence="7 8">
    <name type="scientific">Leifsonia xyli subsp. cynodontis DSM 46306</name>
    <dbReference type="NCBI Taxonomy" id="1389489"/>
    <lineage>
        <taxon>Bacteria</taxon>
        <taxon>Bacillati</taxon>
        <taxon>Actinomycetota</taxon>
        <taxon>Actinomycetes</taxon>
        <taxon>Micrococcales</taxon>
        <taxon>Microbacteriaceae</taxon>
        <taxon>Leifsonia</taxon>
    </lineage>
</organism>
<feature type="transmembrane region" description="Helical" evidence="6">
    <location>
        <begin position="39"/>
        <end position="62"/>
    </location>
</feature>
<dbReference type="EMBL" id="CP006734">
    <property type="protein sequence ID" value="AGW40719.1"/>
    <property type="molecule type" value="Genomic_DNA"/>
</dbReference>
<evidence type="ECO:0000313" key="8">
    <source>
        <dbReference type="Proteomes" id="UP000016743"/>
    </source>
</evidence>
<dbReference type="KEGG" id="lxy:O159_05240"/>
<evidence type="ECO:0000256" key="6">
    <source>
        <dbReference type="SAM" id="Phobius"/>
    </source>
</evidence>
<reference evidence="7 8" key="1">
    <citation type="journal article" date="2013" name="Genome Announc.">
        <title>Complete Genome Sequence of Leifsonia xyli subsp. cynodontis Strain DSM46306, a Gram-Positive Bacterial Pathogen of Grasses.</title>
        <authorList>
            <person name="Monteiro-Vitorello C.B."/>
            <person name="Zerillo M.M."/>
            <person name="Van Sluys M.A."/>
            <person name="Camargo L.E."/>
            <person name="Kitajima J.P."/>
        </authorList>
    </citation>
    <scope>NUCLEOTIDE SEQUENCE [LARGE SCALE GENOMIC DNA]</scope>
    <source>
        <strain evidence="7 8">DSM 46306</strain>
    </source>
</reference>
<feature type="transmembrane region" description="Helical" evidence="6">
    <location>
        <begin position="382"/>
        <end position="401"/>
    </location>
</feature>
<evidence type="ECO:0000313" key="7">
    <source>
        <dbReference type="EMBL" id="AGW40719.1"/>
    </source>
</evidence>
<dbReference type="Proteomes" id="UP000016743">
    <property type="component" value="Chromosome"/>
</dbReference>
<keyword evidence="8" id="KW-1185">Reference proteome</keyword>
<evidence type="ECO:0000256" key="5">
    <source>
        <dbReference type="ARBA" id="ARBA00023136"/>
    </source>
</evidence>
<protein>
    <submittedName>
        <fullName evidence="7">Uncharacterized protein</fullName>
    </submittedName>
</protein>
<keyword evidence="4 6" id="KW-1133">Transmembrane helix</keyword>
<dbReference type="PATRIC" id="fig|1389489.3.peg.506"/>
<dbReference type="eggNOG" id="COG2244">
    <property type="taxonomic scope" value="Bacteria"/>
</dbReference>
<dbReference type="RefSeq" id="WP_021754160.1">
    <property type="nucleotide sequence ID" value="NC_022438.1"/>
</dbReference>
<proteinExistence type="predicted"/>
<comment type="subcellular location">
    <subcellularLocation>
        <location evidence="1">Cell membrane</location>
        <topology evidence="1">Multi-pass membrane protein</topology>
    </subcellularLocation>
</comment>
<evidence type="ECO:0000256" key="2">
    <source>
        <dbReference type="ARBA" id="ARBA00022475"/>
    </source>
</evidence>
<dbReference type="STRING" id="1389489.O159_05240"/>